<dbReference type="InterPro" id="IPR050093">
    <property type="entry name" value="ABC_SmlMolc_Importer"/>
</dbReference>
<keyword evidence="6" id="KW-1185">Reference proteome</keyword>
<dbReference type="PROSITE" id="PS00211">
    <property type="entry name" value="ABC_TRANSPORTER_1"/>
    <property type="match status" value="1"/>
</dbReference>
<keyword evidence="2" id="KW-0547">Nucleotide-binding</keyword>
<dbReference type="InterPro" id="IPR003593">
    <property type="entry name" value="AAA+_ATPase"/>
</dbReference>
<proteinExistence type="predicted"/>
<reference evidence="6" key="1">
    <citation type="submission" date="2016-10" db="EMBL/GenBank/DDBJ databases">
        <authorList>
            <person name="Varghese N."/>
            <person name="Submissions S."/>
        </authorList>
    </citation>
    <scope>NUCLEOTIDE SEQUENCE [LARGE SCALE GENOMIC DNA]</scope>
    <source>
        <strain evidence="6">IBRC-M 10761</strain>
    </source>
</reference>
<dbReference type="SUPFAM" id="SSF52540">
    <property type="entry name" value="P-loop containing nucleoside triphosphate hydrolases"/>
    <property type="match status" value="1"/>
</dbReference>
<dbReference type="AlphaFoldDB" id="A0A1H6WS93"/>
<dbReference type="RefSeq" id="WP_092172230.1">
    <property type="nucleotide sequence ID" value="NZ_FNZH01000002.1"/>
</dbReference>
<protein>
    <submittedName>
        <fullName evidence="5">Iron(III) transport system ATP-binding protein/putative spermidine/putrescine transport system ATP-binding protein</fullName>
    </submittedName>
</protein>
<evidence type="ECO:0000313" key="6">
    <source>
        <dbReference type="Proteomes" id="UP000199403"/>
    </source>
</evidence>
<dbReference type="GO" id="GO:0016887">
    <property type="term" value="F:ATP hydrolysis activity"/>
    <property type="evidence" value="ECO:0007669"/>
    <property type="project" value="InterPro"/>
</dbReference>
<dbReference type="SMART" id="SM00382">
    <property type="entry name" value="AAA"/>
    <property type="match status" value="1"/>
</dbReference>
<sequence length="322" mass="35589">MVFLSIRGLDKTYPGDIVALHDLSLEIQKGERWAVIGSSGSGKSTLLRLIAGLEAQDAGEVLLDGEKIKNSNEKLVAGYDAIQLVRQDNGLYPHSTVAENIRRPLLQYDKTYGAERLESLLALFGLLRKRDAYPRQLSGGEQQKVAIARALSLEPEVLLLDEPFNSLDSLQKRDLLDELNLIFRELELTLLMVTHDIQDALLLTDRLCVVSPGGKLVRQGTIREIHQHPQSPYVAGFFGPLNAVPGREGYYLRPADVTVPEGKGKATGTVLINRYFPEHDLLTVAVAGAAQPWQVADPQRGFSQGQTIQLTWDESRVLHLPA</sequence>
<evidence type="ECO:0000256" key="3">
    <source>
        <dbReference type="ARBA" id="ARBA00022840"/>
    </source>
</evidence>
<evidence type="ECO:0000256" key="2">
    <source>
        <dbReference type="ARBA" id="ARBA00022741"/>
    </source>
</evidence>
<dbReference type="Gene3D" id="3.40.50.300">
    <property type="entry name" value="P-loop containing nucleotide triphosphate hydrolases"/>
    <property type="match status" value="1"/>
</dbReference>
<dbReference type="PANTHER" id="PTHR42781">
    <property type="entry name" value="SPERMIDINE/PUTRESCINE IMPORT ATP-BINDING PROTEIN POTA"/>
    <property type="match status" value="1"/>
</dbReference>
<dbReference type="STRING" id="1416801.SAMN05192553_102793"/>
<dbReference type="EMBL" id="FNZH01000002">
    <property type="protein sequence ID" value="SEJ18074.1"/>
    <property type="molecule type" value="Genomic_DNA"/>
</dbReference>
<accession>A0A1H6WS93</accession>
<dbReference type="PANTHER" id="PTHR42781:SF4">
    <property type="entry name" value="SPERMIDINE_PUTRESCINE IMPORT ATP-BINDING PROTEIN POTA"/>
    <property type="match status" value="1"/>
</dbReference>
<dbReference type="InterPro" id="IPR017871">
    <property type="entry name" value="ABC_transporter-like_CS"/>
</dbReference>
<dbReference type="Pfam" id="PF00005">
    <property type="entry name" value="ABC_tran"/>
    <property type="match status" value="1"/>
</dbReference>
<dbReference type="Proteomes" id="UP000199403">
    <property type="component" value="Unassembled WGS sequence"/>
</dbReference>
<keyword evidence="3 5" id="KW-0067">ATP-binding</keyword>
<evidence type="ECO:0000259" key="4">
    <source>
        <dbReference type="PROSITE" id="PS50893"/>
    </source>
</evidence>
<dbReference type="InterPro" id="IPR003439">
    <property type="entry name" value="ABC_transporter-like_ATP-bd"/>
</dbReference>
<dbReference type="OrthoDB" id="1114670at2"/>
<dbReference type="PROSITE" id="PS50893">
    <property type="entry name" value="ABC_TRANSPORTER_2"/>
    <property type="match status" value="1"/>
</dbReference>
<evidence type="ECO:0000256" key="1">
    <source>
        <dbReference type="ARBA" id="ARBA00022448"/>
    </source>
</evidence>
<evidence type="ECO:0000313" key="5">
    <source>
        <dbReference type="EMBL" id="SEJ18074.1"/>
    </source>
</evidence>
<keyword evidence="1" id="KW-0813">Transport</keyword>
<dbReference type="GO" id="GO:0005524">
    <property type="term" value="F:ATP binding"/>
    <property type="evidence" value="ECO:0007669"/>
    <property type="project" value="UniProtKB-KW"/>
</dbReference>
<organism evidence="5 6">
    <name type="scientific">Cyclobacterium xiamenense</name>
    <dbReference type="NCBI Taxonomy" id="1297121"/>
    <lineage>
        <taxon>Bacteria</taxon>
        <taxon>Pseudomonadati</taxon>
        <taxon>Bacteroidota</taxon>
        <taxon>Cytophagia</taxon>
        <taxon>Cytophagales</taxon>
        <taxon>Cyclobacteriaceae</taxon>
        <taxon>Cyclobacterium</taxon>
    </lineage>
</organism>
<feature type="domain" description="ABC transporter" evidence="4">
    <location>
        <begin position="4"/>
        <end position="238"/>
    </location>
</feature>
<name>A0A1H6WS93_9BACT</name>
<gene>
    <name evidence="5" type="ORF">SAMN05192553_102793</name>
</gene>
<dbReference type="InterPro" id="IPR027417">
    <property type="entry name" value="P-loop_NTPase"/>
</dbReference>